<reference evidence="2 3" key="1">
    <citation type="journal article" date="2019" name="Environ. Microbiol.">
        <title>Species interactions and distinct microbial communities in high Arctic permafrost affected cryosols are associated with the CH4 and CO2 gas fluxes.</title>
        <authorList>
            <person name="Altshuler I."/>
            <person name="Hamel J."/>
            <person name="Turney S."/>
            <person name="Magnuson E."/>
            <person name="Levesque R."/>
            <person name="Greer C."/>
            <person name="Whyte L.G."/>
        </authorList>
    </citation>
    <scope>NUCLEOTIDE SEQUENCE [LARGE SCALE GENOMIC DNA]</scope>
    <source>
        <strain evidence="2 3">S9.3A</strain>
    </source>
</reference>
<keyword evidence="3" id="KW-1185">Reference proteome</keyword>
<dbReference type="Proteomes" id="UP000317722">
    <property type="component" value="Unassembled WGS sequence"/>
</dbReference>
<organism evidence="2 3">
    <name type="scientific">Pedococcus bigeumensis</name>
    <dbReference type="NCBI Taxonomy" id="433644"/>
    <lineage>
        <taxon>Bacteria</taxon>
        <taxon>Bacillati</taxon>
        <taxon>Actinomycetota</taxon>
        <taxon>Actinomycetes</taxon>
        <taxon>Micrococcales</taxon>
        <taxon>Intrasporangiaceae</taxon>
        <taxon>Pedococcus</taxon>
    </lineage>
</organism>
<feature type="transmembrane region" description="Helical" evidence="1">
    <location>
        <begin position="78"/>
        <end position="99"/>
    </location>
</feature>
<feature type="transmembrane region" description="Helical" evidence="1">
    <location>
        <begin position="328"/>
        <end position="347"/>
    </location>
</feature>
<feature type="transmembrane region" description="Helical" evidence="1">
    <location>
        <begin position="529"/>
        <end position="551"/>
    </location>
</feature>
<dbReference type="AlphaFoldDB" id="A0A502D149"/>
<feature type="transmembrane region" description="Helical" evidence="1">
    <location>
        <begin position="158"/>
        <end position="178"/>
    </location>
</feature>
<protein>
    <recommendedName>
        <fullName evidence="4">Membrane protein YfhO</fullName>
    </recommendedName>
</protein>
<dbReference type="RefSeq" id="WP_140737609.1">
    <property type="nucleotide sequence ID" value="NZ_RCZM01000002.1"/>
</dbReference>
<accession>A0A502D149</accession>
<proteinExistence type="predicted"/>
<keyword evidence="1" id="KW-1133">Transmembrane helix</keyword>
<feature type="transmembrane region" description="Helical" evidence="1">
    <location>
        <begin position="129"/>
        <end position="146"/>
    </location>
</feature>
<feature type="transmembrane region" description="Helical" evidence="1">
    <location>
        <begin position="359"/>
        <end position="379"/>
    </location>
</feature>
<name>A0A502D149_9MICO</name>
<keyword evidence="1" id="KW-0472">Membrane</keyword>
<keyword evidence="1" id="KW-0812">Transmembrane</keyword>
<evidence type="ECO:0000256" key="1">
    <source>
        <dbReference type="SAM" id="Phobius"/>
    </source>
</evidence>
<feature type="transmembrane region" description="Helical" evidence="1">
    <location>
        <begin position="106"/>
        <end position="123"/>
    </location>
</feature>
<gene>
    <name evidence="2" type="ORF">EAH86_05265</name>
</gene>
<feature type="transmembrane region" description="Helical" evidence="1">
    <location>
        <begin position="230"/>
        <end position="251"/>
    </location>
</feature>
<feature type="transmembrane region" description="Helical" evidence="1">
    <location>
        <begin position="263"/>
        <end position="283"/>
    </location>
</feature>
<comment type="caution">
    <text evidence="2">The sequence shown here is derived from an EMBL/GenBank/DDBJ whole genome shotgun (WGS) entry which is preliminary data.</text>
</comment>
<feature type="transmembrane region" description="Helical" evidence="1">
    <location>
        <begin position="290"/>
        <end position="308"/>
    </location>
</feature>
<dbReference type="OrthoDB" id="3463898at2"/>
<feature type="transmembrane region" description="Helical" evidence="1">
    <location>
        <begin position="198"/>
        <end position="218"/>
    </location>
</feature>
<dbReference type="EMBL" id="RCZM01000002">
    <property type="protein sequence ID" value="TPG17846.1"/>
    <property type="molecule type" value="Genomic_DNA"/>
</dbReference>
<evidence type="ECO:0000313" key="3">
    <source>
        <dbReference type="Proteomes" id="UP000317722"/>
    </source>
</evidence>
<evidence type="ECO:0000313" key="2">
    <source>
        <dbReference type="EMBL" id="TPG17846.1"/>
    </source>
</evidence>
<evidence type="ECO:0008006" key="4">
    <source>
        <dbReference type="Google" id="ProtNLM"/>
    </source>
</evidence>
<sequence length="567" mass="58752">MERLRPSTRLLPVATAVVATVVVLGPALGRGVVLAYDLAWSPDARLTPFALGTDTPAPRAVPSDAVTVLLGWLVTPAVAQKLVLVGILLLAALGAAALLRQLRPDAGVVAACAVTVAAVWNPFVAERLVVGQWTVLIGYAVLPWSVRACLRVRAGSGSGWAVCGWLVLAGLGGANAWVLVVPTTLGLLTFPRPRWRELAAAFLVAVGVGAAWWLPAIVRGAPSSDAGVTAFAAHSDSLLGVLGSLLGGGGFWNPSAYPPERDVTVLVLVGAVLAIAGVAAVGTSRAGRPLVVVGAAGLLVAAVSGWAWTRPAWRLVAELPGGGLARDGQKFAALWLVVAVVGLGVVVDRLVRRGGVAPFAAVALALVGPLTLPSLAWGVHGRVAAVEVPRDLRDAATLLSRSEPGEVALLPWRQYRRYGWNEDRVSLSLVPRLVDQQVRYDDSLPLSSGSVPGEDPRAAAVSRAIAGGATEWQAVADTRPRYVVVERDTGLAEQTVPAGAGRVLADTSHVLVVELAGPEPVQPGGDSSLAGWTVTLVTLVLTALGAARHAVGRMRRERAPRFAKVRA</sequence>